<keyword evidence="2" id="KW-1185">Reference proteome</keyword>
<accession>A0ABV0W2L5</accession>
<evidence type="ECO:0000313" key="2">
    <source>
        <dbReference type="Proteomes" id="UP001444071"/>
    </source>
</evidence>
<sequence>LFLHTILIHSPFSNLYPFTLDVILHVGQSHTQHYDRILEPTRPSRGAQGNSFRSYHIQSHDSTLLSQAEQQCQTNQQLEQVTAMLQLSLNKTPTQPLEAAAASSEIQRLPFICDVISPSPEKYSVN</sequence>
<protein>
    <submittedName>
        <fullName evidence="1">Uncharacterized protein</fullName>
    </submittedName>
</protein>
<name>A0ABV0W2L5_9TELE</name>
<proteinExistence type="predicted"/>
<feature type="non-terminal residue" evidence="1">
    <location>
        <position position="1"/>
    </location>
</feature>
<gene>
    <name evidence="1" type="ORF">XENORESO_012574</name>
</gene>
<organism evidence="1 2">
    <name type="scientific">Xenotaenia resolanae</name>
    <dbReference type="NCBI Taxonomy" id="208358"/>
    <lineage>
        <taxon>Eukaryota</taxon>
        <taxon>Metazoa</taxon>
        <taxon>Chordata</taxon>
        <taxon>Craniata</taxon>
        <taxon>Vertebrata</taxon>
        <taxon>Euteleostomi</taxon>
        <taxon>Actinopterygii</taxon>
        <taxon>Neopterygii</taxon>
        <taxon>Teleostei</taxon>
        <taxon>Neoteleostei</taxon>
        <taxon>Acanthomorphata</taxon>
        <taxon>Ovalentaria</taxon>
        <taxon>Atherinomorphae</taxon>
        <taxon>Cyprinodontiformes</taxon>
        <taxon>Goodeidae</taxon>
        <taxon>Xenotaenia</taxon>
    </lineage>
</organism>
<evidence type="ECO:0000313" key="1">
    <source>
        <dbReference type="EMBL" id="MEQ2263778.1"/>
    </source>
</evidence>
<dbReference type="Proteomes" id="UP001444071">
    <property type="component" value="Unassembled WGS sequence"/>
</dbReference>
<dbReference type="EMBL" id="JAHRIM010023919">
    <property type="protein sequence ID" value="MEQ2263778.1"/>
    <property type="molecule type" value="Genomic_DNA"/>
</dbReference>
<reference evidence="1 2" key="1">
    <citation type="submission" date="2021-06" db="EMBL/GenBank/DDBJ databases">
        <authorList>
            <person name="Palmer J.M."/>
        </authorList>
    </citation>
    <scope>NUCLEOTIDE SEQUENCE [LARGE SCALE GENOMIC DNA]</scope>
    <source>
        <strain evidence="1 2">XR_2019</strain>
        <tissue evidence="1">Muscle</tissue>
    </source>
</reference>
<comment type="caution">
    <text evidence="1">The sequence shown here is derived from an EMBL/GenBank/DDBJ whole genome shotgun (WGS) entry which is preliminary data.</text>
</comment>